<evidence type="ECO:0000256" key="2">
    <source>
        <dbReference type="ARBA" id="ARBA00018672"/>
    </source>
</evidence>
<dbReference type="SUPFAM" id="SSF46689">
    <property type="entry name" value="Homeodomain-like"/>
    <property type="match status" value="1"/>
</dbReference>
<evidence type="ECO:0000313" key="13">
    <source>
        <dbReference type="EMBL" id="AJG99231.1"/>
    </source>
</evidence>
<dbReference type="SMART" id="SM00448">
    <property type="entry name" value="REC"/>
    <property type="match status" value="1"/>
</dbReference>
<keyword evidence="4 10" id="KW-0597">Phosphoprotein</keyword>
<keyword evidence="6" id="KW-0805">Transcription regulation</keyword>
<evidence type="ECO:0000256" key="7">
    <source>
        <dbReference type="ARBA" id="ARBA00023125"/>
    </source>
</evidence>
<dbReference type="GO" id="GO:0005737">
    <property type="term" value="C:cytoplasm"/>
    <property type="evidence" value="ECO:0007669"/>
    <property type="project" value="UniProtKB-SubCell"/>
</dbReference>
<dbReference type="InterPro" id="IPR001789">
    <property type="entry name" value="Sig_transdc_resp-reg_receiver"/>
</dbReference>
<evidence type="ECO:0000256" key="1">
    <source>
        <dbReference type="ARBA" id="ARBA00004496"/>
    </source>
</evidence>
<feature type="domain" description="HTH araC/xylS-type" evidence="11">
    <location>
        <begin position="413"/>
        <end position="511"/>
    </location>
</feature>
<keyword evidence="8" id="KW-0804">Transcription</keyword>
<sequence length="513" mass="59362">MNIVVIEDEIRTRRGIIKLLPKINENYHVIGEANDGLEGFNIIEKTKPQVVITDIKMPGLNGLEMLKKLNESEIKVKMIIITAYSEFEFAKKAISVGVTDYLLKPITVEDLKNVFEKIEKDIDREIEKESYQRINIMTFEQMIIEIIEGKMKIDKVYEIYSDKIKEDNFNYVMVVKLINNTIERYNLLKECIDNLFKHIENLKYILIEYEYNNEILILFASKDSEVNIEKELNKKLFNLFRDNGFENCIVAGLSKLISIDELASKVKEINRNLKWSLLLKNDVIVTENAISSICAKTFKYPKEIEQLIMAAIGEQDYIKLSNLINKFLSYCKSGEYHPDSIIDGVDCFVISIINIMKDINYELFIKINNERILEKVKNSTSWCEIEDILKNIINIVSELNNKDSKASYSLIVYKTINKIINDYAECISLENIAASLNVTPEYLSTLFYKEVGTNFTSYLKEYRINKSKELLVSSNLKIGEIAKRVGYNDPKYFCKVFKSVTGVCAGKYVTIHK</sequence>
<proteinExistence type="predicted"/>
<dbReference type="SMART" id="SM00342">
    <property type="entry name" value="HTH_ARAC"/>
    <property type="match status" value="1"/>
</dbReference>
<dbReference type="Proteomes" id="UP000031866">
    <property type="component" value="Chromosome"/>
</dbReference>
<evidence type="ECO:0000256" key="10">
    <source>
        <dbReference type="PROSITE-ProRule" id="PRU00169"/>
    </source>
</evidence>
<protein>
    <recommendedName>
        <fullName evidence="2">Stage 0 sporulation protein A homolog</fullName>
    </recommendedName>
</protein>
<evidence type="ECO:0000313" key="14">
    <source>
        <dbReference type="Proteomes" id="UP000031866"/>
    </source>
</evidence>
<dbReference type="PROSITE" id="PS50110">
    <property type="entry name" value="RESPONSE_REGULATORY"/>
    <property type="match status" value="1"/>
</dbReference>
<evidence type="ECO:0000256" key="5">
    <source>
        <dbReference type="ARBA" id="ARBA00023012"/>
    </source>
</evidence>
<evidence type="ECO:0000259" key="12">
    <source>
        <dbReference type="PROSITE" id="PS50110"/>
    </source>
</evidence>
<evidence type="ECO:0000256" key="6">
    <source>
        <dbReference type="ARBA" id="ARBA00023015"/>
    </source>
</evidence>
<dbReference type="Pfam" id="PF12833">
    <property type="entry name" value="HTH_18"/>
    <property type="match status" value="1"/>
</dbReference>
<dbReference type="GO" id="GO:0003700">
    <property type="term" value="F:DNA-binding transcription factor activity"/>
    <property type="evidence" value="ECO:0007669"/>
    <property type="project" value="InterPro"/>
</dbReference>
<dbReference type="STRING" id="1520.LF65_02658"/>
<dbReference type="CDD" id="cd17536">
    <property type="entry name" value="REC_YesN-like"/>
    <property type="match status" value="1"/>
</dbReference>
<evidence type="ECO:0000256" key="9">
    <source>
        <dbReference type="ARBA" id="ARBA00024867"/>
    </source>
</evidence>
<dbReference type="GO" id="GO:0000160">
    <property type="term" value="P:phosphorelay signal transduction system"/>
    <property type="evidence" value="ECO:0007669"/>
    <property type="project" value="UniProtKB-KW"/>
</dbReference>
<dbReference type="InterPro" id="IPR011006">
    <property type="entry name" value="CheY-like_superfamily"/>
</dbReference>
<evidence type="ECO:0000256" key="3">
    <source>
        <dbReference type="ARBA" id="ARBA00022490"/>
    </source>
</evidence>
<comment type="subcellular location">
    <subcellularLocation>
        <location evidence="1">Cytoplasm</location>
    </subcellularLocation>
</comment>
<dbReference type="EMBL" id="CP010086">
    <property type="protein sequence ID" value="AJG99231.1"/>
    <property type="molecule type" value="Genomic_DNA"/>
</dbReference>
<dbReference type="InterPro" id="IPR051552">
    <property type="entry name" value="HptR"/>
</dbReference>
<dbReference type="OrthoDB" id="9794370at2"/>
<dbReference type="InterPro" id="IPR018060">
    <property type="entry name" value="HTH_AraC"/>
</dbReference>
<dbReference type="Pfam" id="PF00072">
    <property type="entry name" value="Response_reg"/>
    <property type="match status" value="1"/>
</dbReference>
<feature type="modified residue" description="4-aspartylphosphate" evidence="10">
    <location>
        <position position="54"/>
    </location>
</feature>
<keyword evidence="5" id="KW-0902">Two-component regulatory system</keyword>
<evidence type="ECO:0000256" key="4">
    <source>
        <dbReference type="ARBA" id="ARBA00022553"/>
    </source>
</evidence>
<reference evidence="14" key="1">
    <citation type="submission" date="2014-12" db="EMBL/GenBank/DDBJ databases">
        <title>Genome sequence of Clostridium beijerinckii strain 59B.</title>
        <authorList>
            <person name="Little G.T."/>
            <person name="Minton N.P."/>
        </authorList>
    </citation>
    <scope>NUCLEOTIDE SEQUENCE [LARGE SCALE GENOMIC DNA]</scope>
    <source>
        <strain evidence="14">59B</strain>
    </source>
</reference>
<feature type="domain" description="Response regulatory" evidence="12">
    <location>
        <begin position="2"/>
        <end position="119"/>
    </location>
</feature>
<dbReference type="PANTHER" id="PTHR42713">
    <property type="entry name" value="HISTIDINE KINASE-RELATED"/>
    <property type="match status" value="1"/>
</dbReference>
<gene>
    <name evidence="13" type="ORF">LF65_02658</name>
</gene>
<dbReference type="Gene3D" id="1.10.10.60">
    <property type="entry name" value="Homeodomain-like"/>
    <property type="match status" value="2"/>
</dbReference>
<dbReference type="AlphaFoldDB" id="A0A0B5QM12"/>
<evidence type="ECO:0000256" key="8">
    <source>
        <dbReference type="ARBA" id="ARBA00023163"/>
    </source>
</evidence>
<dbReference type="KEGG" id="cbei:LF65_02658"/>
<dbReference type="PROSITE" id="PS01124">
    <property type="entry name" value="HTH_ARAC_FAMILY_2"/>
    <property type="match status" value="1"/>
</dbReference>
<evidence type="ECO:0000259" key="11">
    <source>
        <dbReference type="PROSITE" id="PS01124"/>
    </source>
</evidence>
<organism evidence="13 14">
    <name type="scientific">Clostridium beijerinckii</name>
    <name type="common">Clostridium MP</name>
    <dbReference type="NCBI Taxonomy" id="1520"/>
    <lineage>
        <taxon>Bacteria</taxon>
        <taxon>Bacillati</taxon>
        <taxon>Bacillota</taxon>
        <taxon>Clostridia</taxon>
        <taxon>Eubacteriales</taxon>
        <taxon>Clostridiaceae</taxon>
        <taxon>Clostridium</taxon>
    </lineage>
</organism>
<dbReference type="Gene3D" id="3.40.50.2300">
    <property type="match status" value="1"/>
</dbReference>
<dbReference type="InterPro" id="IPR009057">
    <property type="entry name" value="Homeodomain-like_sf"/>
</dbReference>
<comment type="function">
    <text evidence="9">May play the central regulatory role in sporulation. It may be an element of the effector pathway responsible for the activation of sporulation genes in response to nutritional stress. Spo0A may act in concert with spo0H (a sigma factor) to control the expression of some genes that are critical to the sporulation process.</text>
</comment>
<name>A0A0B5QM12_CLOBE</name>
<accession>A0A0B5QM12</accession>
<dbReference type="GO" id="GO:0043565">
    <property type="term" value="F:sequence-specific DNA binding"/>
    <property type="evidence" value="ECO:0007669"/>
    <property type="project" value="InterPro"/>
</dbReference>
<keyword evidence="7" id="KW-0238">DNA-binding</keyword>
<dbReference type="SUPFAM" id="SSF52172">
    <property type="entry name" value="CheY-like"/>
    <property type="match status" value="1"/>
</dbReference>
<dbReference type="RefSeq" id="WP_041896588.1">
    <property type="nucleotide sequence ID" value="NZ_CP010086.2"/>
</dbReference>
<dbReference type="PANTHER" id="PTHR42713:SF3">
    <property type="entry name" value="TRANSCRIPTIONAL REGULATORY PROTEIN HPTR"/>
    <property type="match status" value="1"/>
</dbReference>
<keyword evidence="3" id="KW-0963">Cytoplasm</keyword>